<organism evidence="3 4">
    <name type="scientific">Inquilinus ginsengisoli</name>
    <dbReference type="NCBI Taxonomy" id="363840"/>
    <lineage>
        <taxon>Bacteria</taxon>
        <taxon>Pseudomonadati</taxon>
        <taxon>Pseudomonadota</taxon>
        <taxon>Alphaproteobacteria</taxon>
        <taxon>Rhodospirillales</taxon>
        <taxon>Rhodospirillaceae</taxon>
        <taxon>Inquilinus</taxon>
    </lineage>
</organism>
<accession>A0ABU1JY97</accession>
<dbReference type="EMBL" id="JAVDPW010000009">
    <property type="protein sequence ID" value="MDR6292530.1"/>
    <property type="molecule type" value="Genomic_DNA"/>
</dbReference>
<dbReference type="PANTHER" id="PTHR34039:SF1">
    <property type="entry name" value="UPF0102 PROTEIN YRAN"/>
    <property type="match status" value="1"/>
</dbReference>
<keyword evidence="3" id="KW-0255">Endonuclease</keyword>
<gene>
    <name evidence="3" type="ORF">E9232_005070</name>
</gene>
<evidence type="ECO:0000313" key="4">
    <source>
        <dbReference type="Proteomes" id="UP001262410"/>
    </source>
</evidence>
<sequence>MGTDESRRRAEAFGLAAEGWAVLLLRAKGWRILERRLKTPLGEIDIVARRGRTVAFIEVKARPDLAAGMLALQPRQQQRLQRAAALFLARQPRYAEGHDLRFDLVVIRPWRWPVHIADAWQVDRVWHPRRDRAN</sequence>
<keyword evidence="4" id="KW-1185">Reference proteome</keyword>
<dbReference type="SUPFAM" id="SSF52980">
    <property type="entry name" value="Restriction endonuclease-like"/>
    <property type="match status" value="1"/>
</dbReference>
<dbReference type="GO" id="GO:0004519">
    <property type="term" value="F:endonuclease activity"/>
    <property type="evidence" value="ECO:0007669"/>
    <property type="project" value="UniProtKB-KW"/>
</dbReference>
<reference evidence="3 4" key="1">
    <citation type="submission" date="2023-07" db="EMBL/GenBank/DDBJ databases">
        <title>Sorghum-associated microbial communities from plants grown in Nebraska, USA.</title>
        <authorList>
            <person name="Schachtman D."/>
        </authorList>
    </citation>
    <scope>NUCLEOTIDE SEQUENCE [LARGE SCALE GENOMIC DNA]</scope>
    <source>
        <strain evidence="3 4">584</strain>
    </source>
</reference>
<comment type="similarity">
    <text evidence="1 2">Belongs to the UPF0102 family.</text>
</comment>
<dbReference type="NCBIfam" id="NF009151">
    <property type="entry name" value="PRK12497.1-5"/>
    <property type="match status" value="1"/>
</dbReference>
<dbReference type="InterPro" id="IPR003509">
    <property type="entry name" value="UPF0102_YraN-like"/>
</dbReference>
<dbReference type="Proteomes" id="UP001262410">
    <property type="component" value="Unassembled WGS sequence"/>
</dbReference>
<dbReference type="PANTHER" id="PTHR34039">
    <property type="entry name" value="UPF0102 PROTEIN YRAN"/>
    <property type="match status" value="1"/>
</dbReference>
<proteinExistence type="inferred from homology"/>
<evidence type="ECO:0000256" key="2">
    <source>
        <dbReference type="HAMAP-Rule" id="MF_00048"/>
    </source>
</evidence>
<dbReference type="HAMAP" id="MF_00048">
    <property type="entry name" value="UPF0102"/>
    <property type="match status" value="1"/>
</dbReference>
<dbReference type="RefSeq" id="WP_309798713.1">
    <property type="nucleotide sequence ID" value="NZ_JAVDPW010000009.1"/>
</dbReference>
<protein>
    <recommendedName>
        <fullName evidence="2">UPF0102 protein E9232_005070</fullName>
    </recommendedName>
</protein>
<dbReference type="Gene3D" id="3.40.1350.10">
    <property type="match status" value="1"/>
</dbReference>
<keyword evidence="3" id="KW-0540">Nuclease</keyword>
<comment type="caution">
    <text evidence="3">The sequence shown here is derived from an EMBL/GenBank/DDBJ whole genome shotgun (WGS) entry which is preliminary data.</text>
</comment>
<name>A0ABU1JY97_9PROT</name>
<dbReference type="Pfam" id="PF02021">
    <property type="entry name" value="UPF0102"/>
    <property type="match status" value="1"/>
</dbReference>
<evidence type="ECO:0000256" key="1">
    <source>
        <dbReference type="ARBA" id="ARBA00006738"/>
    </source>
</evidence>
<dbReference type="InterPro" id="IPR011335">
    <property type="entry name" value="Restrct_endonuc-II-like"/>
</dbReference>
<evidence type="ECO:0000313" key="3">
    <source>
        <dbReference type="EMBL" id="MDR6292530.1"/>
    </source>
</evidence>
<dbReference type="InterPro" id="IPR011856">
    <property type="entry name" value="tRNA_endonuc-like_dom_sf"/>
</dbReference>
<keyword evidence="3" id="KW-0378">Hydrolase</keyword>